<feature type="domain" description="C2H2-type" evidence="3">
    <location>
        <begin position="371"/>
        <end position="398"/>
    </location>
</feature>
<dbReference type="OrthoDB" id="3265830at2759"/>
<reference evidence="4 5" key="1">
    <citation type="submission" date="2013-12" db="EMBL/GenBank/DDBJ databases">
        <authorList>
            <person name="Cubeta M."/>
            <person name="Pakala S."/>
            <person name="Fedorova N."/>
            <person name="Thomas E."/>
            <person name="Dean R."/>
            <person name="Jabaji S."/>
            <person name="Neate S."/>
            <person name="Toda T."/>
            <person name="Tavantzis S."/>
            <person name="Vilgalys R."/>
            <person name="Bharathan N."/>
            <person name="Pakala S."/>
            <person name="Losada L.S."/>
            <person name="Zafar N."/>
            <person name="Nierman W."/>
        </authorList>
    </citation>
    <scope>NUCLEOTIDE SEQUENCE [LARGE SCALE GENOMIC DNA]</scope>
    <source>
        <strain evidence="4 5">123E</strain>
    </source>
</reference>
<feature type="compositionally biased region" description="Low complexity" evidence="2">
    <location>
        <begin position="307"/>
        <end position="320"/>
    </location>
</feature>
<evidence type="ECO:0000313" key="5">
    <source>
        <dbReference type="Proteomes" id="UP000027456"/>
    </source>
</evidence>
<feature type="compositionally biased region" description="Basic residues" evidence="2">
    <location>
        <begin position="350"/>
        <end position="362"/>
    </location>
</feature>
<evidence type="ECO:0000259" key="3">
    <source>
        <dbReference type="PROSITE" id="PS50157"/>
    </source>
</evidence>
<dbReference type="InterPro" id="IPR036236">
    <property type="entry name" value="Znf_C2H2_sf"/>
</dbReference>
<sequence length="409" mass="46483">MEPKLEEEKPVQPPAKLRIDYDRLVETEEPEGSGTSGSVPQTPCSRVEGDYYHFRTSTGWYCFDDYRNVYAQDGTLVHDAFEFQLHETDPSFYIDTVPYWFHSNGLLSLDADGTFYCVPTWTNDYYFHTSSGWYFFDDYHNVYLEDGTLVHDASLNAEMGQLLLLTFCIDGASYWFELDALWCRASTDTVYRVCTWRSEPGHGFNSLYCFFASGQFYYLDIRRNLYSEDGTLIYDGSSSLLADKLQAANFYIGNAPYWLHTDGLLSRSDDGTICRVVAWVRDLCSLNDNPDPLENGFQQGMLVYSPDPSCSNSPSSMESTSDGREMPDTSLFAQSDPDHIQGTSTPSQHKTARKAAKKAQPVKKHDTKDHLCCPICGKEKRRPVALIEHMRIHTVEKPRACPFEGCDLG</sequence>
<keyword evidence="5" id="KW-1185">Reference proteome</keyword>
<dbReference type="PROSITE" id="PS50157">
    <property type="entry name" value="ZINC_FINGER_C2H2_2"/>
    <property type="match status" value="1"/>
</dbReference>
<proteinExistence type="predicted"/>
<dbReference type="SUPFAM" id="SSF57667">
    <property type="entry name" value="beta-beta-alpha zinc fingers"/>
    <property type="match status" value="1"/>
</dbReference>
<feature type="region of interest" description="Disordered" evidence="2">
    <location>
        <begin position="307"/>
        <end position="362"/>
    </location>
</feature>
<keyword evidence="1" id="KW-0863">Zinc-finger</keyword>
<keyword evidence="1" id="KW-0862">Zinc</keyword>
<gene>
    <name evidence="4" type="ORF">V565_248310</name>
</gene>
<dbReference type="AlphaFoldDB" id="A0A074RF14"/>
<feature type="compositionally biased region" description="Basic and acidic residues" evidence="2">
    <location>
        <begin position="17"/>
        <end position="26"/>
    </location>
</feature>
<dbReference type="Proteomes" id="UP000027456">
    <property type="component" value="Unassembled WGS sequence"/>
</dbReference>
<dbReference type="STRING" id="1423351.A0A074RF14"/>
<dbReference type="InterPro" id="IPR013087">
    <property type="entry name" value="Znf_C2H2_type"/>
</dbReference>
<name>A0A074RF14_9AGAM</name>
<accession>A0A074RF14</accession>
<organism evidence="4 5">
    <name type="scientific">Rhizoctonia solani 123E</name>
    <dbReference type="NCBI Taxonomy" id="1423351"/>
    <lineage>
        <taxon>Eukaryota</taxon>
        <taxon>Fungi</taxon>
        <taxon>Dikarya</taxon>
        <taxon>Basidiomycota</taxon>
        <taxon>Agaricomycotina</taxon>
        <taxon>Agaricomycetes</taxon>
        <taxon>Cantharellales</taxon>
        <taxon>Ceratobasidiaceae</taxon>
        <taxon>Rhizoctonia</taxon>
    </lineage>
</organism>
<keyword evidence="1" id="KW-0479">Metal-binding</keyword>
<evidence type="ECO:0000313" key="4">
    <source>
        <dbReference type="EMBL" id="KEP45706.1"/>
    </source>
</evidence>
<evidence type="ECO:0000256" key="1">
    <source>
        <dbReference type="PROSITE-ProRule" id="PRU00042"/>
    </source>
</evidence>
<dbReference type="HOGENOM" id="CLU_683666_0_0_1"/>
<feature type="region of interest" description="Disordered" evidence="2">
    <location>
        <begin position="1"/>
        <end position="42"/>
    </location>
</feature>
<feature type="compositionally biased region" description="Basic and acidic residues" evidence="2">
    <location>
        <begin position="1"/>
        <end position="10"/>
    </location>
</feature>
<dbReference type="GO" id="GO:0008270">
    <property type="term" value="F:zinc ion binding"/>
    <property type="evidence" value="ECO:0007669"/>
    <property type="project" value="UniProtKB-KW"/>
</dbReference>
<dbReference type="Gene3D" id="3.30.160.60">
    <property type="entry name" value="Classic Zinc Finger"/>
    <property type="match status" value="1"/>
</dbReference>
<protein>
    <recommendedName>
        <fullName evidence="3">C2H2-type domain-containing protein</fullName>
    </recommendedName>
</protein>
<comment type="caution">
    <text evidence="4">The sequence shown here is derived from an EMBL/GenBank/DDBJ whole genome shotgun (WGS) entry which is preliminary data.</text>
</comment>
<evidence type="ECO:0000256" key="2">
    <source>
        <dbReference type="SAM" id="MobiDB-lite"/>
    </source>
</evidence>
<dbReference type="EMBL" id="AZST01001563">
    <property type="protein sequence ID" value="KEP45706.1"/>
    <property type="molecule type" value="Genomic_DNA"/>
</dbReference>